<evidence type="ECO:0000313" key="1">
    <source>
        <dbReference type="EMBL" id="KAH6939198.1"/>
    </source>
</evidence>
<evidence type="ECO:0000313" key="2">
    <source>
        <dbReference type="Proteomes" id="UP000821845"/>
    </source>
</evidence>
<sequence length="102" mass="10987">MAPASEVGGSEKETSAKKAPVSADDQQHKRAHNSASAEQAYTELFFSSQVVHTAETKPLGSSRTLRPPTCTFASACTTRAMRAHTLRTRSKRASEPPETGRN</sequence>
<keyword evidence="2" id="KW-1185">Reference proteome</keyword>
<proteinExistence type="predicted"/>
<reference evidence="1" key="1">
    <citation type="submission" date="2020-05" db="EMBL/GenBank/DDBJ databases">
        <title>Large-scale comparative analyses of tick genomes elucidate their genetic diversity and vector capacities.</title>
        <authorList>
            <person name="Jia N."/>
            <person name="Wang J."/>
            <person name="Shi W."/>
            <person name="Du L."/>
            <person name="Sun Y."/>
            <person name="Zhan W."/>
            <person name="Jiang J."/>
            <person name="Wang Q."/>
            <person name="Zhang B."/>
            <person name="Ji P."/>
            <person name="Sakyi L.B."/>
            <person name="Cui X."/>
            <person name="Yuan T."/>
            <person name="Jiang B."/>
            <person name="Yang W."/>
            <person name="Lam T.T.-Y."/>
            <person name="Chang Q."/>
            <person name="Ding S."/>
            <person name="Wang X."/>
            <person name="Zhu J."/>
            <person name="Ruan X."/>
            <person name="Zhao L."/>
            <person name="Wei J."/>
            <person name="Que T."/>
            <person name="Du C."/>
            <person name="Cheng J."/>
            <person name="Dai P."/>
            <person name="Han X."/>
            <person name="Huang E."/>
            <person name="Gao Y."/>
            <person name="Liu J."/>
            <person name="Shao H."/>
            <person name="Ye R."/>
            <person name="Li L."/>
            <person name="Wei W."/>
            <person name="Wang X."/>
            <person name="Wang C."/>
            <person name="Yang T."/>
            <person name="Huo Q."/>
            <person name="Li W."/>
            <person name="Guo W."/>
            <person name="Chen H."/>
            <person name="Zhou L."/>
            <person name="Ni X."/>
            <person name="Tian J."/>
            <person name="Zhou Y."/>
            <person name="Sheng Y."/>
            <person name="Liu T."/>
            <person name="Pan Y."/>
            <person name="Xia L."/>
            <person name="Li J."/>
            <person name="Zhao F."/>
            <person name="Cao W."/>
        </authorList>
    </citation>
    <scope>NUCLEOTIDE SEQUENCE</scope>
    <source>
        <strain evidence="1">Hyas-2018</strain>
    </source>
</reference>
<name>A0ACB7SZC0_HYAAI</name>
<accession>A0ACB7SZC0</accession>
<organism evidence="1 2">
    <name type="scientific">Hyalomma asiaticum</name>
    <name type="common">Tick</name>
    <dbReference type="NCBI Taxonomy" id="266040"/>
    <lineage>
        <taxon>Eukaryota</taxon>
        <taxon>Metazoa</taxon>
        <taxon>Ecdysozoa</taxon>
        <taxon>Arthropoda</taxon>
        <taxon>Chelicerata</taxon>
        <taxon>Arachnida</taxon>
        <taxon>Acari</taxon>
        <taxon>Parasitiformes</taxon>
        <taxon>Ixodida</taxon>
        <taxon>Ixodoidea</taxon>
        <taxon>Ixodidae</taxon>
        <taxon>Hyalomminae</taxon>
        <taxon>Hyalomma</taxon>
    </lineage>
</organism>
<gene>
    <name evidence="1" type="ORF">HPB50_016506</name>
</gene>
<dbReference type="EMBL" id="CM023482">
    <property type="protein sequence ID" value="KAH6939198.1"/>
    <property type="molecule type" value="Genomic_DNA"/>
</dbReference>
<dbReference type="Proteomes" id="UP000821845">
    <property type="component" value="Chromosome 2"/>
</dbReference>
<comment type="caution">
    <text evidence="1">The sequence shown here is derived from an EMBL/GenBank/DDBJ whole genome shotgun (WGS) entry which is preliminary data.</text>
</comment>
<protein>
    <submittedName>
        <fullName evidence="1">Uncharacterized protein</fullName>
    </submittedName>
</protein>